<dbReference type="Proteomes" id="UP000315525">
    <property type="component" value="Unassembled WGS sequence"/>
</dbReference>
<proteinExistence type="inferred from homology"/>
<dbReference type="GO" id="GO:0005576">
    <property type="term" value="C:extracellular region"/>
    <property type="evidence" value="ECO:0007669"/>
    <property type="project" value="TreeGrafter"/>
</dbReference>
<keyword evidence="1 5" id="KW-1003">Cell membrane</keyword>
<dbReference type="PANTHER" id="PTHR39344">
    <property type="entry name" value="UPF0182 PROTEIN SLL1060"/>
    <property type="match status" value="1"/>
</dbReference>
<evidence type="ECO:0000313" key="7">
    <source>
        <dbReference type="Proteomes" id="UP000315525"/>
    </source>
</evidence>
<dbReference type="GO" id="GO:0005886">
    <property type="term" value="C:plasma membrane"/>
    <property type="evidence" value="ECO:0007669"/>
    <property type="project" value="UniProtKB-SubCell"/>
</dbReference>
<evidence type="ECO:0000313" key="6">
    <source>
        <dbReference type="EMBL" id="TET45236.1"/>
    </source>
</evidence>
<dbReference type="InterPro" id="IPR005372">
    <property type="entry name" value="UPF0182"/>
</dbReference>
<dbReference type="Pfam" id="PF03699">
    <property type="entry name" value="UPF0182"/>
    <property type="match status" value="1"/>
</dbReference>
<evidence type="ECO:0000256" key="2">
    <source>
        <dbReference type="ARBA" id="ARBA00022692"/>
    </source>
</evidence>
<dbReference type="HAMAP" id="MF_01600">
    <property type="entry name" value="UPF0182"/>
    <property type="match status" value="1"/>
</dbReference>
<evidence type="ECO:0000256" key="5">
    <source>
        <dbReference type="HAMAP-Rule" id="MF_01600"/>
    </source>
</evidence>
<feature type="transmembrane region" description="Helical" evidence="5">
    <location>
        <begin position="162"/>
        <end position="180"/>
    </location>
</feature>
<evidence type="ECO:0000256" key="1">
    <source>
        <dbReference type="ARBA" id="ARBA00022475"/>
    </source>
</evidence>
<sequence>MKRVVSLWVAVGAAILFVIIVGILLSVYSDVLWFNALGYVSVYWITLRAKVFAFFIFSIIFFFLSWTNVRAAYRLSPKPEETGFFEDLNVLEMVTRSRLQRIGWTVGLIFLSMIVGGVAVSKWDLILRFLNRIPFGYGEPIFGRDVGFYIFTLPFLKFVQQWFLNSLLFALIISAIVYAQEKAIMVLSSQVRVSKATRSHLSFVGGLVFLFIAWGIRLRIFDLLYSTRGVVNGTGYADQHAQIPAYWIITISAVLCSVALFVNVKKRSWQIPLWSIGGLIAISVVAGAIYPGIIQQMVVKPNEITKERPYILNNISATIEAFGLSNVDVVPFDVSEDLTYGDVVKNVGTISNIKLWDPRPLKQTYKQIQEMRLYYDFVSVDEDRYMVGGKYTHVMLSPRELSTRKLSGQAQTWVNIHLKYTHGYGLCMSPVANLTEEGLPVLLVKDLPPESYPGLEMERPEIYYGEETRDYCIVATSEEEFDYPSGDENVYVTYKGDGGVPLGSGLRRLAYAWRFRDLKILLTGYITVDSRIMLHRLITERTRTVAPFLYYDRDPYMVLANGRLFWIIDAYTITDMYPYSELFGGGLKGLNYIRNSVKLVIDAYNGDIDYYVVDESDPIVRVYMRIFPELFRPFGEMSPDIKAHIRYPRDLFSIQVQVYSKYHMKDPQVFYNQEDLWALPHQTYEGNEIVMRPYYVTMKLPQKEKAEFRLMVPVTPANRSNMIAWLSATCDFPDYGKLMVYQFPKKKLIFGPMQIEARIDQDPDISRELTLWGQKGSRVIRGDLLVIPIHESIAYFEPVFLQATKGQLPQLKRVIAVHGNRIVMEPTMSRALARAFGEKIAARPEKREGRKVSLKTLTGDALRVFRSAKKSLSEWRWEEFGRQMGRLEEVLEEIEKTENRK</sequence>
<feature type="transmembrane region" description="Helical" evidence="5">
    <location>
        <begin position="271"/>
        <end position="293"/>
    </location>
</feature>
<keyword evidence="4 5" id="KW-0472">Membrane</keyword>
<feature type="transmembrane region" description="Helical" evidence="5">
    <location>
        <begin position="201"/>
        <end position="225"/>
    </location>
</feature>
<reference evidence="6 7" key="1">
    <citation type="submission" date="2019-03" db="EMBL/GenBank/DDBJ databases">
        <title>Metabolic potential of uncultured bacteria and archaea associated with petroleum seepage in deep-sea sediments.</title>
        <authorList>
            <person name="Dong X."/>
            <person name="Hubert C."/>
        </authorList>
    </citation>
    <scope>NUCLEOTIDE SEQUENCE [LARGE SCALE GENOMIC DNA]</scope>
    <source>
        <strain evidence="6">E44_bin18</strain>
    </source>
</reference>
<protein>
    <recommendedName>
        <fullName evidence="5">UPF0182 protein E3J62_08055</fullName>
    </recommendedName>
</protein>
<name>A0A523URQ5_UNCT6</name>
<feature type="transmembrane region" description="Helical" evidence="5">
    <location>
        <begin position="102"/>
        <end position="120"/>
    </location>
</feature>
<feature type="transmembrane region" description="Helical" evidence="5">
    <location>
        <begin position="245"/>
        <end position="264"/>
    </location>
</feature>
<comment type="similarity">
    <text evidence="5">Belongs to the UPF0182 family.</text>
</comment>
<feature type="transmembrane region" description="Helical" evidence="5">
    <location>
        <begin position="7"/>
        <end position="29"/>
    </location>
</feature>
<feature type="transmembrane region" description="Helical" evidence="5">
    <location>
        <begin position="41"/>
        <end position="64"/>
    </location>
</feature>
<comment type="subcellular location">
    <subcellularLocation>
        <location evidence="5">Cell membrane</location>
        <topology evidence="5">Multi-pass membrane protein</topology>
    </subcellularLocation>
</comment>
<gene>
    <name evidence="6" type="ORF">E3J62_08055</name>
</gene>
<keyword evidence="3 5" id="KW-1133">Transmembrane helix</keyword>
<organism evidence="6 7">
    <name type="scientific">candidate division TA06 bacterium</name>
    <dbReference type="NCBI Taxonomy" id="2250710"/>
    <lineage>
        <taxon>Bacteria</taxon>
        <taxon>Bacteria division TA06</taxon>
    </lineage>
</organism>
<dbReference type="EMBL" id="SOJN01000090">
    <property type="protein sequence ID" value="TET45236.1"/>
    <property type="molecule type" value="Genomic_DNA"/>
</dbReference>
<comment type="caution">
    <text evidence="6">The sequence shown here is derived from an EMBL/GenBank/DDBJ whole genome shotgun (WGS) entry which is preliminary data.</text>
</comment>
<dbReference type="PANTHER" id="PTHR39344:SF1">
    <property type="entry name" value="UPF0182 PROTEIN SLL1060"/>
    <property type="match status" value="1"/>
</dbReference>
<dbReference type="AlphaFoldDB" id="A0A523URQ5"/>
<accession>A0A523URQ5</accession>
<evidence type="ECO:0000256" key="4">
    <source>
        <dbReference type="ARBA" id="ARBA00023136"/>
    </source>
</evidence>
<keyword evidence="2 5" id="KW-0812">Transmembrane</keyword>
<evidence type="ECO:0000256" key="3">
    <source>
        <dbReference type="ARBA" id="ARBA00022989"/>
    </source>
</evidence>